<dbReference type="EMBL" id="JBHTGQ010000020">
    <property type="protein sequence ID" value="MFC7750167.1"/>
    <property type="molecule type" value="Genomic_DNA"/>
</dbReference>
<dbReference type="Gene3D" id="2.40.110.10">
    <property type="entry name" value="Butyryl-CoA Dehydrogenase, subunit A, domain 2"/>
    <property type="match status" value="1"/>
</dbReference>
<reference evidence="6" key="1">
    <citation type="journal article" date="2019" name="Int. J. Syst. Evol. Microbiol.">
        <title>The Global Catalogue of Microorganisms (GCM) 10K type strain sequencing project: providing services to taxonomists for standard genome sequencing and annotation.</title>
        <authorList>
            <consortium name="The Broad Institute Genomics Platform"/>
            <consortium name="The Broad Institute Genome Sequencing Center for Infectious Disease"/>
            <person name="Wu L."/>
            <person name="Ma J."/>
        </authorList>
    </citation>
    <scope>NUCLEOTIDE SEQUENCE [LARGE SCALE GENOMIC DNA]</scope>
    <source>
        <strain evidence="6">JCM 18657</strain>
    </source>
</reference>
<evidence type="ECO:0000259" key="3">
    <source>
        <dbReference type="Pfam" id="PF02770"/>
    </source>
</evidence>
<comment type="caution">
    <text evidence="5">The sequence shown here is derived from an EMBL/GenBank/DDBJ whole genome shotgun (WGS) entry which is preliminary data.</text>
</comment>
<organism evidence="5 6">
    <name type="scientific">Paenibacillus thermoaerophilus</name>
    <dbReference type="NCBI Taxonomy" id="1215385"/>
    <lineage>
        <taxon>Bacteria</taxon>
        <taxon>Bacillati</taxon>
        <taxon>Bacillota</taxon>
        <taxon>Bacilli</taxon>
        <taxon>Bacillales</taxon>
        <taxon>Paenibacillaceae</taxon>
        <taxon>Paenibacillus</taxon>
    </lineage>
</organism>
<dbReference type="Pfam" id="PF02770">
    <property type="entry name" value="Acyl-CoA_dh_M"/>
    <property type="match status" value="1"/>
</dbReference>
<evidence type="ECO:0000259" key="4">
    <source>
        <dbReference type="Pfam" id="PF08028"/>
    </source>
</evidence>
<keyword evidence="6" id="KW-1185">Reference proteome</keyword>
<proteinExistence type="predicted"/>
<dbReference type="InterPro" id="IPR046373">
    <property type="entry name" value="Acyl-CoA_Oxase/DH_mid-dom_sf"/>
</dbReference>
<dbReference type="CDD" id="cd00567">
    <property type="entry name" value="ACAD"/>
    <property type="match status" value="1"/>
</dbReference>
<dbReference type="InterPro" id="IPR013107">
    <property type="entry name" value="Acyl-CoA_DH_C"/>
</dbReference>
<feature type="domain" description="Acyl-CoA dehydrogenase C-terminal" evidence="4">
    <location>
        <begin position="97"/>
        <end position="216"/>
    </location>
</feature>
<dbReference type="Gene3D" id="1.20.140.10">
    <property type="entry name" value="Butyryl-CoA Dehydrogenase, subunit A, domain 3"/>
    <property type="match status" value="1"/>
</dbReference>
<name>A0ABW2V6F1_9BACL</name>
<dbReference type="Pfam" id="PF08028">
    <property type="entry name" value="Acyl-CoA_dh_2"/>
    <property type="match status" value="1"/>
</dbReference>
<dbReference type="SUPFAM" id="SSF47203">
    <property type="entry name" value="Acyl-CoA dehydrogenase C-terminal domain-like"/>
    <property type="match status" value="1"/>
</dbReference>
<keyword evidence="1" id="KW-0285">Flavoprotein</keyword>
<protein>
    <submittedName>
        <fullName evidence="5">Acyl-CoA dehydrogenase family protein</fullName>
        <ecNumber evidence="5">1.-.-.-</ecNumber>
    </submittedName>
</protein>
<evidence type="ECO:0000313" key="5">
    <source>
        <dbReference type="EMBL" id="MFC7750167.1"/>
    </source>
</evidence>
<evidence type="ECO:0000313" key="6">
    <source>
        <dbReference type="Proteomes" id="UP001596528"/>
    </source>
</evidence>
<dbReference type="SUPFAM" id="SSF56645">
    <property type="entry name" value="Acyl-CoA dehydrogenase NM domain-like"/>
    <property type="match status" value="1"/>
</dbReference>
<dbReference type="Proteomes" id="UP001596528">
    <property type="component" value="Unassembled WGS sequence"/>
</dbReference>
<dbReference type="InterPro" id="IPR036250">
    <property type="entry name" value="AcylCo_DH-like_C"/>
</dbReference>
<evidence type="ECO:0000256" key="2">
    <source>
        <dbReference type="ARBA" id="ARBA00023002"/>
    </source>
</evidence>
<dbReference type="InterPro" id="IPR006091">
    <property type="entry name" value="Acyl-CoA_Oxase/DH_mid-dom"/>
</dbReference>
<dbReference type="EC" id="1.-.-.-" evidence="5"/>
<sequence length="257" mass="28251">MPDGSYRLNGRKTFTTLAPVLDYFIVTAVLDDAEAEFLVPRETAGVSIDPTWRMAGMRGTASHDLVLDQAVVPEEALVYSAKKAYHQSPNPYLLHIPACYLGIALAARKEALKFAASYQPNSLDHPILYAPNVGQQLGQIELELSAARHYLYAVAARWDELRGRPEAASLVPELASVKVFALQTALSVVDRAMRIVGAHGLARSHPLQRLYRDVRFGLHNPPMEDLVIARLGKRAVAEAEAAKERAGLEPADLHRAR</sequence>
<evidence type="ECO:0000256" key="1">
    <source>
        <dbReference type="ARBA" id="ARBA00022630"/>
    </source>
</evidence>
<feature type="domain" description="Acyl-CoA oxidase/dehydrogenase middle" evidence="3">
    <location>
        <begin position="3"/>
        <end position="69"/>
    </location>
</feature>
<gene>
    <name evidence="5" type="ORF">ACFQWB_09525</name>
</gene>
<keyword evidence="2 5" id="KW-0560">Oxidoreductase</keyword>
<dbReference type="GO" id="GO:0016491">
    <property type="term" value="F:oxidoreductase activity"/>
    <property type="evidence" value="ECO:0007669"/>
    <property type="project" value="UniProtKB-KW"/>
</dbReference>
<accession>A0ABW2V6F1</accession>
<dbReference type="PANTHER" id="PTHR43884">
    <property type="entry name" value="ACYL-COA DEHYDROGENASE"/>
    <property type="match status" value="1"/>
</dbReference>
<dbReference type="RefSeq" id="WP_138789701.1">
    <property type="nucleotide sequence ID" value="NZ_JBHTGQ010000020.1"/>
</dbReference>
<dbReference type="InterPro" id="IPR009100">
    <property type="entry name" value="AcylCoA_DH/oxidase_NM_dom_sf"/>
</dbReference>
<dbReference type="PANTHER" id="PTHR43884:SF25">
    <property type="entry name" value="ACYL-COA DEHYDROGENASE YDBM-RELATED"/>
    <property type="match status" value="1"/>
</dbReference>